<reference evidence="2 3" key="1">
    <citation type="submission" date="2017-08" db="EMBL/GenBank/DDBJ databases">
        <title>The complete genome sequence of Nocardiopsis gilva YIM 90087.</title>
        <authorList>
            <person name="Yin M."/>
            <person name="Tang S."/>
        </authorList>
    </citation>
    <scope>NUCLEOTIDE SEQUENCE [LARGE SCALE GENOMIC DNA]</scope>
    <source>
        <strain evidence="2 3">YIM 90087</strain>
    </source>
</reference>
<evidence type="ECO:0000313" key="2">
    <source>
        <dbReference type="EMBL" id="ASU83531.1"/>
    </source>
</evidence>
<dbReference type="PROSITE" id="PS50943">
    <property type="entry name" value="HTH_CROC1"/>
    <property type="match status" value="1"/>
</dbReference>
<dbReference type="SMART" id="SM00530">
    <property type="entry name" value="HTH_XRE"/>
    <property type="match status" value="1"/>
</dbReference>
<evidence type="ECO:0000313" key="3">
    <source>
        <dbReference type="Proteomes" id="UP000215005"/>
    </source>
</evidence>
<dbReference type="EMBL" id="CP022753">
    <property type="protein sequence ID" value="ASU83531.1"/>
    <property type="molecule type" value="Genomic_DNA"/>
</dbReference>
<dbReference type="SUPFAM" id="SSF47413">
    <property type="entry name" value="lambda repressor-like DNA-binding domains"/>
    <property type="match status" value="1"/>
</dbReference>
<dbReference type="AlphaFoldDB" id="A0A223S601"/>
<dbReference type="CDD" id="cd00093">
    <property type="entry name" value="HTH_XRE"/>
    <property type="match status" value="1"/>
</dbReference>
<evidence type="ECO:0000259" key="1">
    <source>
        <dbReference type="PROSITE" id="PS50943"/>
    </source>
</evidence>
<dbReference type="Proteomes" id="UP000215005">
    <property type="component" value="Chromosome"/>
</dbReference>
<dbReference type="Gene3D" id="1.10.260.40">
    <property type="entry name" value="lambda repressor-like DNA-binding domains"/>
    <property type="match status" value="1"/>
</dbReference>
<keyword evidence="3" id="KW-1185">Reference proteome</keyword>
<sequence>MSYMPVKSTAKHNGAAIRSIRVSQGRSCAEVAASIGIHEQTLRNLELYDSTTPRKKRCGVELIHRIARELNVPVNALLMESISHCCEAVGGDAS</sequence>
<dbReference type="InterPro" id="IPR010982">
    <property type="entry name" value="Lambda_DNA-bd_dom_sf"/>
</dbReference>
<name>A0A223S601_9ACTN</name>
<accession>A0A223S601</accession>
<organism evidence="2 3">
    <name type="scientific">Nocardiopsis gilva YIM 90087</name>
    <dbReference type="NCBI Taxonomy" id="1235441"/>
    <lineage>
        <taxon>Bacteria</taxon>
        <taxon>Bacillati</taxon>
        <taxon>Actinomycetota</taxon>
        <taxon>Actinomycetes</taxon>
        <taxon>Streptosporangiales</taxon>
        <taxon>Nocardiopsidaceae</taxon>
        <taxon>Nocardiopsis</taxon>
    </lineage>
</organism>
<dbReference type="KEGG" id="ngv:CDO52_12705"/>
<dbReference type="GO" id="GO:0003677">
    <property type="term" value="F:DNA binding"/>
    <property type="evidence" value="ECO:0007669"/>
    <property type="project" value="InterPro"/>
</dbReference>
<feature type="domain" description="HTH cro/C1-type" evidence="1">
    <location>
        <begin position="17"/>
        <end position="77"/>
    </location>
</feature>
<proteinExistence type="predicted"/>
<protein>
    <submittedName>
        <fullName evidence="2">XRE family transcriptional regulator</fullName>
    </submittedName>
</protein>
<dbReference type="InterPro" id="IPR001387">
    <property type="entry name" value="Cro/C1-type_HTH"/>
</dbReference>
<gene>
    <name evidence="2" type="ORF">CDO52_12705</name>
</gene>